<dbReference type="Proteomes" id="UP000190166">
    <property type="component" value="Unassembled WGS sequence"/>
</dbReference>
<dbReference type="SUPFAM" id="SSF56925">
    <property type="entry name" value="OMPA-like"/>
    <property type="match status" value="1"/>
</dbReference>
<sequence>MKNLFLLGAVAMLLIVTHSTQAQDNSSTQAQDNSSTSSSSHSKFYLKVVGGYFFSVSPGQFPNVGPYPPQDLHTEFGASGLDTISRKVLTGSYGEGFRAGLSVGYNINKYFAVEGTFNYFHSKKNLMTRQRATMAGSGKELGHVESHGYVNAIDFAPSLVVSPGLEKVNPYVRFGVIVPLWGRLYIETDATQVSSPAGIPPGTQVVTNISRKEEIKPNPTVGFQGALGVSFTVSPRFDIFVETEYKNVPVRSKEKEITEYNETNTLINGTTGAVVQSLPGRTINDLSVAEKNTKYVTTLDQSSNTPVNQQGTKVIYKDDNKPANDLKSYINIGGLGLNAGLKFRL</sequence>
<keyword evidence="1 2" id="KW-0732">Signal</keyword>
<protein>
    <submittedName>
        <fullName evidence="4">Outer membrane protein beta-barrel domain-containing protein</fullName>
    </submittedName>
</protein>
<evidence type="ECO:0000256" key="1">
    <source>
        <dbReference type="ARBA" id="ARBA00022729"/>
    </source>
</evidence>
<dbReference type="InterPro" id="IPR011250">
    <property type="entry name" value="OMP/PagP_B-barrel"/>
</dbReference>
<dbReference type="Pfam" id="PF13505">
    <property type="entry name" value="OMP_b-brl"/>
    <property type="match status" value="1"/>
</dbReference>
<feature type="chain" id="PRO_5012685165" evidence="2">
    <location>
        <begin position="23"/>
        <end position="345"/>
    </location>
</feature>
<dbReference type="Gene3D" id="2.40.160.20">
    <property type="match status" value="1"/>
</dbReference>
<proteinExistence type="predicted"/>
<dbReference type="EMBL" id="FUZZ01000004">
    <property type="protein sequence ID" value="SKD08665.1"/>
    <property type="molecule type" value="Genomic_DNA"/>
</dbReference>
<accession>A0A1T5P7H0</accession>
<dbReference type="AlphaFoldDB" id="A0A1T5P7H0"/>
<reference evidence="5" key="1">
    <citation type="submission" date="2017-02" db="EMBL/GenBank/DDBJ databases">
        <authorList>
            <person name="Varghese N."/>
            <person name="Submissions S."/>
        </authorList>
    </citation>
    <scope>NUCLEOTIDE SEQUENCE [LARGE SCALE GENOMIC DNA]</scope>
    <source>
        <strain evidence="5">DSM 18108</strain>
    </source>
</reference>
<name>A0A1T5P7H0_9BACT</name>
<dbReference type="STRING" id="393003.SAMN05660461_4541"/>
<evidence type="ECO:0000256" key="2">
    <source>
        <dbReference type="SAM" id="SignalP"/>
    </source>
</evidence>
<feature type="domain" description="Outer membrane protein beta-barrel" evidence="3">
    <location>
        <begin position="38"/>
        <end position="245"/>
    </location>
</feature>
<evidence type="ECO:0000313" key="5">
    <source>
        <dbReference type="Proteomes" id="UP000190166"/>
    </source>
</evidence>
<organism evidence="4 5">
    <name type="scientific">Chitinophaga ginsengisegetis</name>
    <dbReference type="NCBI Taxonomy" id="393003"/>
    <lineage>
        <taxon>Bacteria</taxon>
        <taxon>Pseudomonadati</taxon>
        <taxon>Bacteroidota</taxon>
        <taxon>Chitinophagia</taxon>
        <taxon>Chitinophagales</taxon>
        <taxon>Chitinophagaceae</taxon>
        <taxon>Chitinophaga</taxon>
    </lineage>
</organism>
<keyword evidence="5" id="KW-1185">Reference proteome</keyword>
<feature type="signal peptide" evidence="2">
    <location>
        <begin position="1"/>
        <end position="22"/>
    </location>
</feature>
<dbReference type="RefSeq" id="WP_079471835.1">
    <property type="nucleotide sequence ID" value="NZ_FUZZ01000004.1"/>
</dbReference>
<gene>
    <name evidence="4" type="ORF">SAMN05660461_4541</name>
</gene>
<dbReference type="InterPro" id="IPR027385">
    <property type="entry name" value="Beta-barrel_OMP"/>
</dbReference>
<evidence type="ECO:0000313" key="4">
    <source>
        <dbReference type="EMBL" id="SKD08665.1"/>
    </source>
</evidence>
<evidence type="ECO:0000259" key="3">
    <source>
        <dbReference type="Pfam" id="PF13505"/>
    </source>
</evidence>